<dbReference type="GO" id="GO:0006887">
    <property type="term" value="P:exocytosis"/>
    <property type="evidence" value="ECO:0007669"/>
    <property type="project" value="TreeGrafter"/>
</dbReference>
<evidence type="ECO:0000313" key="7">
    <source>
        <dbReference type="Proteomes" id="UP000593567"/>
    </source>
</evidence>
<dbReference type="PROSITE" id="PS50892">
    <property type="entry name" value="V_SNARE"/>
    <property type="match status" value="1"/>
</dbReference>
<dbReference type="PANTHER" id="PTHR10241:SF25">
    <property type="entry name" value="TOMOSYN, ISOFORM C"/>
    <property type="match status" value="1"/>
</dbReference>
<gene>
    <name evidence="6" type="ORF">EB796_009020</name>
</gene>
<dbReference type="EMBL" id="VXIV02001490">
    <property type="protein sequence ID" value="KAF6032679.1"/>
    <property type="molecule type" value="Genomic_DNA"/>
</dbReference>
<sequence>MPEYIGAEVYVSVTVSTVMFWSCQLLIYIISVLDSKSHGLKSACLTCLGSNGNLMVYSLPSLRPLLNVNYFSDVDIRVVRTLDFSNHGHAMYMCTPTEIQKITVSADMCRAQADTQCEPFLPKENPEMPKQNFLKSLFGSGPSVLDREELFGASGKASHGVAKFVPGAALQAAQAGASGVGAELARTRMALDERGEKLGRLEDKSEAMKDRAKEFSDRAAMLADRYKNLKWYQF</sequence>
<proteinExistence type="predicted"/>
<comment type="caution">
    <text evidence="6">The sequence shown here is derived from an EMBL/GenBank/DDBJ whole genome shotgun (WGS) entry which is preliminary data.</text>
</comment>
<keyword evidence="4" id="KW-0472">Membrane</keyword>
<dbReference type="Gene3D" id="1.20.5.110">
    <property type="match status" value="1"/>
</dbReference>
<dbReference type="InterPro" id="IPR013905">
    <property type="entry name" value="Lgl_C_dom"/>
</dbReference>
<dbReference type="GO" id="GO:0019905">
    <property type="term" value="F:syntaxin binding"/>
    <property type="evidence" value="ECO:0007669"/>
    <property type="project" value="TreeGrafter"/>
</dbReference>
<evidence type="ECO:0000256" key="1">
    <source>
        <dbReference type="ARBA" id="ARBA00004496"/>
    </source>
</evidence>
<dbReference type="Pfam" id="PF08596">
    <property type="entry name" value="Lgl_C"/>
    <property type="match status" value="1"/>
</dbReference>
<dbReference type="OrthoDB" id="19944at2759"/>
<dbReference type="CDD" id="cd15873">
    <property type="entry name" value="R-SNARE_STXBP5_6"/>
    <property type="match status" value="1"/>
</dbReference>
<evidence type="ECO:0000256" key="2">
    <source>
        <dbReference type="ARBA" id="ARBA00022490"/>
    </source>
</evidence>
<protein>
    <submittedName>
        <fullName evidence="6">STXBP5</fullName>
    </submittedName>
</protein>
<name>A0A7J7K222_BUGNE</name>
<dbReference type="GO" id="GO:0045159">
    <property type="term" value="F:myosin II binding"/>
    <property type="evidence" value="ECO:0007669"/>
    <property type="project" value="TreeGrafter"/>
</dbReference>
<dbReference type="GO" id="GO:0031201">
    <property type="term" value="C:SNARE complex"/>
    <property type="evidence" value="ECO:0007669"/>
    <property type="project" value="TreeGrafter"/>
</dbReference>
<comment type="subcellular location">
    <subcellularLocation>
        <location evidence="1">Cytoplasm</location>
    </subcellularLocation>
</comment>
<keyword evidence="2" id="KW-0963">Cytoplasm</keyword>
<dbReference type="Proteomes" id="UP000593567">
    <property type="component" value="Unassembled WGS sequence"/>
</dbReference>
<dbReference type="AlphaFoldDB" id="A0A7J7K222"/>
<feature type="domain" description="V-SNARE coiled-coil homology" evidence="5">
    <location>
        <begin position="169"/>
        <end position="233"/>
    </location>
</feature>
<keyword evidence="7" id="KW-1185">Reference proteome</keyword>
<evidence type="ECO:0000256" key="3">
    <source>
        <dbReference type="PROSITE-ProRule" id="PRU00290"/>
    </source>
</evidence>
<evidence type="ECO:0000256" key="4">
    <source>
        <dbReference type="SAM" id="Phobius"/>
    </source>
</evidence>
<organism evidence="6 7">
    <name type="scientific">Bugula neritina</name>
    <name type="common">Brown bryozoan</name>
    <name type="synonym">Sertularia neritina</name>
    <dbReference type="NCBI Taxonomy" id="10212"/>
    <lineage>
        <taxon>Eukaryota</taxon>
        <taxon>Metazoa</taxon>
        <taxon>Spiralia</taxon>
        <taxon>Lophotrochozoa</taxon>
        <taxon>Bryozoa</taxon>
        <taxon>Gymnolaemata</taxon>
        <taxon>Cheilostomatida</taxon>
        <taxon>Flustrina</taxon>
        <taxon>Buguloidea</taxon>
        <taxon>Bugulidae</taxon>
        <taxon>Bugula</taxon>
    </lineage>
</organism>
<keyword evidence="4" id="KW-1133">Transmembrane helix</keyword>
<dbReference type="GO" id="GO:0006893">
    <property type="term" value="P:Golgi to plasma membrane transport"/>
    <property type="evidence" value="ECO:0007669"/>
    <property type="project" value="TreeGrafter"/>
</dbReference>
<dbReference type="InterPro" id="IPR042855">
    <property type="entry name" value="V_SNARE_CC"/>
</dbReference>
<evidence type="ECO:0000313" key="6">
    <source>
        <dbReference type="EMBL" id="KAF6032679.1"/>
    </source>
</evidence>
<keyword evidence="3" id="KW-0175">Coiled coil</keyword>
<dbReference type="GO" id="GO:0005096">
    <property type="term" value="F:GTPase activator activity"/>
    <property type="evidence" value="ECO:0007669"/>
    <property type="project" value="TreeGrafter"/>
</dbReference>
<accession>A0A7J7K222</accession>
<dbReference type="SUPFAM" id="SSF58038">
    <property type="entry name" value="SNARE fusion complex"/>
    <property type="match status" value="1"/>
</dbReference>
<reference evidence="6" key="1">
    <citation type="submission" date="2020-06" db="EMBL/GenBank/DDBJ databases">
        <title>Draft genome of Bugula neritina, a colonial animal packing powerful symbionts and potential medicines.</title>
        <authorList>
            <person name="Rayko M."/>
        </authorList>
    </citation>
    <scope>NUCLEOTIDE SEQUENCE [LARGE SCALE GENOMIC DNA]</scope>
    <source>
        <strain evidence="6">Kwan_BN1</strain>
    </source>
</reference>
<dbReference type="GO" id="GO:0005886">
    <property type="term" value="C:plasma membrane"/>
    <property type="evidence" value="ECO:0007669"/>
    <property type="project" value="TreeGrafter"/>
</dbReference>
<dbReference type="PANTHER" id="PTHR10241">
    <property type="entry name" value="LETHAL 2 GIANT LARVAE PROTEIN"/>
    <property type="match status" value="1"/>
</dbReference>
<keyword evidence="4" id="KW-0812">Transmembrane</keyword>
<feature type="transmembrane region" description="Helical" evidence="4">
    <location>
        <begin position="12"/>
        <end position="33"/>
    </location>
</feature>
<evidence type="ECO:0000259" key="5">
    <source>
        <dbReference type="PROSITE" id="PS50892"/>
    </source>
</evidence>